<keyword evidence="3" id="KW-1185">Reference proteome</keyword>
<feature type="transmembrane region" description="Helical" evidence="1">
    <location>
        <begin position="60"/>
        <end position="77"/>
    </location>
</feature>
<proteinExistence type="predicted"/>
<name>A0A7W6NBE9_9HYPH</name>
<keyword evidence="1" id="KW-0812">Transmembrane</keyword>
<comment type="caution">
    <text evidence="2">The sequence shown here is derived from an EMBL/GenBank/DDBJ whole genome shotgun (WGS) entry which is preliminary data.</text>
</comment>
<reference evidence="2 3" key="1">
    <citation type="submission" date="2020-08" db="EMBL/GenBank/DDBJ databases">
        <title>Genomic Encyclopedia of Type Strains, Phase IV (KMG-IV): sequencing the most valuable type-strain genomes for metagenomic binning, comparative biology and taxonomic classification.</title>
        <authorList>
            <person name="Goeker M."/>
        </authorList>
    </citation>
    <scope>NUCLEOTIDE SEQUENCE [LARGE SCALE GENOMIC DNA]</scope>
    <source>
        <strain evidence="2 3">DSM 23447</strain>
    </source>
</reference>
<keyword evidence="1" id="KW-0472">Membrane</keyword>
<dbReference type="AlphaFoldDB" id="A0A7W6NBE9"/>
<evidence type="ECO:0000256" key="1">
    <source>
        <dbReference type="SAM" id="Phobius"/>
    </source>
</evidence>
<accession>A0A7W6NBE9</accession>
<dbReference type="Proteomes" id="UP000547011">
    <property type="component" value="Unassembled WGS sequence"/>
</dbReference>
<gene>
    <name evidence="2" type="ORF">GGR20_001217</name>
</gene>
<feature type="transmembrane region" description="Helical" evidence="1">
    <location>
        <begin position="89"/>
        <end position="113"/>
    </location>
</feature>
<dbReference type="Pfam" id="PF04241">
    <property type="entry name" value="DUF423"/>
    <property type="match status" value="1"/>
</dbReference>
<keyword evidence="1" id="KW-1133">Transmembrane helix</keyword>
<organism evidence="2 3">
    <name type="scientific">Devosia subaequoris</name>
    <dbReference type="NCBI Taxonomy" id="395930"/>
    <lineage>
        <taxon>Bacteria</taxon>
        <taxon>Pseudomonadati</taxon>
        <taxon>Pseudomonadota</taxon>
        <taxon>Alphaproteobacteria</taxon>
        <taxon>Hyphomicrobiales</taxon>
        <taxon>Devosiaceae</taxon>
        <taxon>Devosia</taxon>
    </lineage>
</organism>
<feature type="transmembrane region" description="Helical" evidence="1">
    <location>
        <begin position="36"/>
        <end position="55"/>
    </location>
</feature>
<protein>
    <submittedName>
        <fullName evidence="2">Uncharacterized membrane protein YgdD (TMEM256/DUF423 family)</fullName>
    </submittedName>
</protein>
<evidence type="ECO:0000313" key="3">
    <source>
        <dbReference type="Proteomes" id="UP000547011"/>
    </source>
</evidence>
<dbReference type="RefSeq" id="WP_183310326.1">
    <property type="nucleotide sequence ID" value="NZ_JACIEW010000002.1"/>
</dbReference>
<evidence type="ECO:0000313" key="2">
    <source>
        <dbReference type="EMBL" id="MBB4051581.1"/>
    </source>
</evidence>
<dbReference type="EMBL" id="JACIEW010000002">
    <property type="protein sequence ID" value="MBB4051581.1"/>
    <property type="molecule type" value="Genomic_DNA"/>
</dbReference>
<sequence>MPRLVPRHFLVLAGLMGAIGVAAAAAASHGESRNLSALATMFLSHAPVLVAVGLFGQGRLLLGAGLVLAGGTLLFGGDLTMRALLGQGLFGGAAPLGGGLMMLGWLGLSLAGLGRKGRY</sequence>
<dbReference type="InterPro" id="IPR006696">
    <property type="entry name" value="DUF423"/>
</dbReference>